<dbReference type="Gene3D" id="3.40.50.11690">
    <property type="entry name" value="Cell division protein FtsQ/DivIB"/>
    <property type="match status" value="1"/>
</dbReference>
<evidence type="ECO:0000256" key="3">
    <source>
        <dbReference type="ARBA" id="ARBA00022519"/>
    </source>
</evidence>
<keyword evidence="12" id="KW-1185">Reference proteome</keyword>
<dbReference type="PANTHER" id="PTHR35851:SF1">
    <property type="entry name" value="CELL DIVISION PROTEIN FTSQ"/>
    <property type="match status" value="1"/>
</dbReference>
<evidence type="ECO:0000256" key="5">
    <source>
        <dbReference type="ARBA" id="ARBA00022692"/>
    </source>
</evidence>
<dbReference type="InterPro" id="IPR034746">
    <property type="entry name" value="POTRA"/>
</dbReference>
<dbReference type="GO" id="GO:0090529">
    <property type="term" value="P:cell septum assembly"/>
    <property type="evidence" value="ECO:0007669"/>
    <property type="project" value="InterPro"/>
</dbReference>
<dbReference type="InterPro" id="IPR013685">
    <property type="entry name" value="POTRA_FtsQ_type"/>
</dbReference>
<keyword evidence="5 9" id="KW-0812">Transmembrane</keyword>
<protein>
    <recommendedName>
        <fullName evidence="9">Cell division protein FtsQ</fullName>
    </recommendedName>
</protein>
<evidence type="ECO:0000256" key="7">
    <source>
        <dbReference type="ARBA" id="ARBA00023136"/>
    </source>
</evidence>
<keyword evidence="8 9" id="KW-0131">Cell cycle</keyword>
<evidence type="ECO:0000313" key="12">
    <source>
        <dbReference type="Proteomes" id="UP000285575"/>
    </source>
</evidence>
<dbReference type="Pfam" id="PF08478">
    <property type="entry name" value="POTRA_1"/>
    <property type="match status" value="1"/>
</dbReference>
<evidence type="ECO:0000256" key="6">
    <source>
        <dbReference type="ARBA" id="ARBA00022989"/>
    </source>
</evidence>
<dbReference type="InterPro" id="IPR005548">
    <property type="entry name" value="Cell_div_FtsQ/DivIB_C"/>
</dbReference>
<dbReference type="PROSITE" id="PS51779">
    <property type="entry name" value="POTRA"/>
    <property type="match status" value="1"/>
</dbReference>
<accession>A0A437RBV9</accession>
<dbReference type="HAMAP" id="MF_00911">
    <property type="entry name" value="FtsQ_subfam"/>
    <property type="match status" value="1"/>
</dbReference>
<comment type="subunit">
    <text evidence="9">Part of a complex composed of FtsB, FtsL and FtsQ.</text>
</comment>
<comment type="caution">
    <text evidence="11">The sequence shown here is derived from an EMBL/GenBank/DDBJ whole genome shotgun (WGS) entry which is preliminary data.</text>
</comment>
<name>A0A437RBV9_9BURK</name>
<evidence type="ECO:0000256" key="8">
    <source>
        <dbReference type="ARBA" id="ARBA00023306"/>
    </source>
</evidence>
<keyword evidence="6 9" id="KW-1133">Transmembrane helix</keyword>
<dbReference type="InterPro" id="IPR045335">
    <property type="entry name" value="FtsQ_C_sf"/>
</dbReference>
<dbReference type="RefSeq" id="WP_128229825.1">
    <property type="nucleotide sequence ID" value="NZ_SACR01000005.1"/>
</dbReference>
<evidence type="ECO:0000256" key="4">
    <source>
        <dbReference type="ARBA" id="ARBA00022618"/>
    </source>
</evidence>
<dbReference type="EMBL" id="SACR01000005">
    <property type="protein sequence ID" value="RVU44276.1"/>
    <property type="molecule type" value="Genomic_DNA"/>
</dbReference>
<feature type="domain" description="POTRA" evidence="10">
    <location>
        <begin position="54"/>
        <end position="123"/>
    </location>
</feature>
<dbReference type="Pfam" id="PF03799">
    <property type="entry name" value="FtsQ_DivIB_C"/>
    <property type="match status" value="1"/>
</dbReference>
<evidence type="ECO:0000256" key="2">
    <source>
        <dbReference type="ARBA" id="ARBA00022475"/>
    </source>
</evidence>
<evidence type="ECO:0000313" key="11">
    <source>
        <dbReference type="EMBL" id="RVU44276.1"/>
    </source>
</evidence>
<sequence>MPRSATLRHPTAAAPLALPVDVRLMNGLASVIFVLAALGMVAVGVLWLVRSPFFPIRAIQLDGDLQRNSVPTIRANAAPQLAGNFFSVDLQAGRKAFETVPWVRRAVVRRVWPDVLAVNLEEHRAAALWEGQGGEEGAGAERLVNSFGEVFEANVGDVEDDSLPVLAGPEGSAAAMLALLRRVQPTLARLEMNVVRVQLSGRGSWRMELDSGAALELGRGSEEELVARSERFVRTYTQVAARWQQPLEYADLRHADGYAVRLRGVSTTPPKGSTPPGAVKNN</sequence>
<reference evidence="11 12" key="1">
    <citation type="submission" date="2019-01" db="EMBL/GenBank/DDBJ databases">
        <authorList>
            <person name="Chen W.-M."/>
        </authorList>
    </citation>
    <scope>NUCLEOTIDE SEQUENCE [LARGE SCALE GENOMIC DNA]</scope>
    <source>
        <strain evidence="11 12">KYPY4</strain>
    </source>
</reference>
<dbReference type="Proteomes" id="UP000285575">
    <property type="component" value="Unassembled WGS sequence"/>
</dbReference>
<dbReference type="GO" id="GO:0043093">
    <property type="term" value="P:FtsZ-dependent cytokinesis"/>
    <property type="evidence" value="ECO:0007669"/>
    <property type="project" value="UniProtKB-UniRule"/>
</dbReference>
<gene>
    <name evidence="9" type="primary">ftsQ</name>
    <name evidence="11" type="ORF">EOE66_16450</name>
</gene>
<dbReference type="GO" id="GO:0005886">
    <property type="term" value="C:plasma membrane"/>
    <property type="evidence" value="ECO:0007669"/>
    <property type="project" value="UniProtKB-SubCell"/>
</dbReference>
<dbReference type="OrthoDB" id="9790370at2"/>
<proteinExistence type="inferred from homology"/>
<comment type="subcellular location">
    <subcellularLocation>
        <location evidence="9">Cell inner membrane</location>
        <topology evidence="9">Single-pass type II membrane protein</topology>
    </subcellularLocation>
    <subcellularLocation>
        <location evidence="1">Membrane</location>
    </subcellularLocation>
    <text evidence="9">Localizes to the division septum.</text>
</comment>
<keyword evidence="4 9" id="KW-0132">Cell division</keyword>
<evidence type="ECO:0000256" key="9">
    <source>
        <dbReference type="HAMAP-Rule" id="MF_00911"/>
    </source>
</evidence>
<evidence type="ECO:0000256" key="1">
    <source>
        <dbReference type="ARBA" id="ARBA00004370"/>
    </source>
</evidence>
<organism evidence="11 12">
    <name type="scientific">Rubrivivax rivuli</name>
    <dbReference type="NCBI Taxonomy" id="1862385"/>
    <lineage>
        <taxon>Bacteria</taxon>
        <taxon>Pseudomonadati</taxon>
        <taxon>Pseudomonadota</taxon>
        <taxon>Betaproteobacteria</taxon>
        <taxon>Burkholderiales</taxon>
        <taxon>Sphaerotilaceae</taxon>
        <taxon>Rubrivivax</taxon>
    </lineage>
</organism>
<comment type="similarity">
    <text evidence="9">Belongs to the FtsQ/DivIB family. FtsQ subfamily.</text>
</comment>
<keyword evidence="7 9" id="KW-0472">Membrane</keyword>
<comment type="function">
    <text evidence="9">Essential cell division protein. May link together the upstream cell division proteins, which are predominantly cytoplasmic, with the downstream cell division proteins, which are predominantly periplasmic. May control correct divisome assembly.</text>
</comment>
<evidence type="ECO:0000259" key="10">
    <source>
        <dbReference type="PROSITE" id="PS51779"/>
    </source>
</evidence>
<keyword evidence="3 9" id="KW-0997">Cell inner membrane</keyword>
<feature type="transmembrane region" description="Helical" evidence="9">
    <location>
        <begin position="28"/>
        <end position="49"/>
    </location>
</feature>
<dbReference type="GO" id="GO:0032153">
    <property type="term" value="C:cell division site"/>
    <property type="evidence" value="ECO:0007669"/>
    <property type="project" value="UniProtKB-UniRule"/>
</dbReference>
<dbReference type="Gene3D" id="3.10.20.310">
    <property type="entry name" value="membrane protein fhac"/>
    <property type="match status" value="1"/>
</dbReference>
<keyword evidence="2 9" id="KW-1003">Cell membrane</keyword>
<dbReference type="PANTHER" id="PTHR35851">
    <property type="entry name" value="CELL DIVISION PROTEIN FTSQ"/>
    <property type="match status" value="1"/>
</dbReference>
<dbReference type="AlphaFoldDB" id="A0A437RBV9"/>
<dbReference type="InterPro" id="IPR026579">
    <property type="entry name" value="FtsQ"/>
</dbReference>